<keyword evidence="2" id="KW-1185">Reference proteome</keyword>
<reference evidence="1" key="1">
    <citation type="submission" date="2020-10" db="EMBL/GenBank/DDBJ databases">
        <title>Genomic Encyclopedia of Type Strains, Phase IV (KMG-IV): sequencing the most valuable type-strain genomes for metagenomic binning, comparative biology and taxonomic classification.</title>
        <authorList>
            <person name="Goeker M."/>
        </authorList>
    </citation>
    <scope>NUCLEOTIDE SEQUENCE</scope>
    <source>
        <strain evidence="1">DSM 13886</strain>
    </source>
</reference>
<dbReference type="EMBL" id="JADBEL010000039">
    <property type="protein sequence ID" value="MBE1556866.1"/>
    <property type="molecule type" value="Genomic_DNA"/>
</dbReference>
<accession>A0A927MMS5</accession>
<organism evidence="1 2">
    <name type="scientific">Sporosarcina limicola</name>
    <dbReference type="NCBI Taxonomy" id="34101"/>
    <lineage>
        <taxon>Bacteria</taxon>
        <taxon>Bacillati</taxon>
        <taxon>Bacillota</taxon>
        <taxon>Bacilli</taxon>
        <taxon>Bacillales</taxon>
        <taxon>Caryophanaceae</taxon>
        <taxon>Sporosarcina</taxon>
    </lineage>
</organism>
<comment type="caution">
    <text evidence="1">The sequence shown here is derived from an EMBL/GenBank/DDBJ whole genome shotgun (WGS) entry which is preliminary data.</text>
</comment>
<evidence type="ECO:0000313" key="2">
    <source>
        <dbReference type="Proteomes" id="UP000658225"/>
    </source>
</evidence>
<protein>
    <submittedName>
        <fullName evidence="1">Uncharacterized protein</fullName>
    </submittedName>
</protein>
<dbReference type="AlphaFoldDB" id="A0A927MMS5"/>
<name>A0A927MMS5_9BACL</name>
<proteinExistence type="predicted"/>
<sequence>MTLMGSFDNLYQYPGENKLFSVLKKIIESVTEV</sequence>
<evidence type="ECO:0000313" key="1">
    <source>
        <dbReference type="EMBL" id="MBE1556866.1"/>
    </source>
</evidence>
<gene>
    <name evidence="1" type="ORF">H4683_003992</name>
</gene>
<dbReference type="Proteomes" id="UP000658225">
    <property type="component" value="Unassembled WGS sequence"/>
</dbReference>